<dbReference type="OrthoDB" id="6664669at2759"/>
<evidence type="ECO:0000313" key="2">
    <source>
        <dbReference type="EMBL" id="EDV41362.2"/>
    </source>
</evidence>
<proteinExistence type="predicted"/>
<feature type="signal peptide" evidence="1">
    <location>
        <begin position="1"/>
        <end position="21"/>
    </location>
</feature>
<name>B3MB61_DROAN</name>
<dbReference type="PANTHER" id="PTHR20898:SF0">
    <property type="entry name" value="DAEDALUS ON 3-RELATED"/>
    <property type="match status" value="1"/>
</dbReference>
<keyword evidence="1" id="KW-0732">Signal</keyword>
<reference evidence="2 3" key="1">
    <citation type="journal article" date="2007" name="Nature">
        <title>Evolution of genes and genomes on the Drosophila phylogeny.</title>
        <authorList>
            <consortium name="Drosophila 12 Genomes Consortium"/>
            <person name="Clark A.G."/>
            <person name="Eisen M.B."/>
            <person name="Smith D.R."/>
            <person name="Bergman C.M."/>
            <person name="Oliver B."/>
            <person name="Markow T.A."/>
            <person name="Kaufman T.C."/>
            <person name="Kellis M."/>
            <person name="Gelbart W."/>
            <person name="Iyer V.N."/>
            <person name="Pollard D.A."/>
            <person name="Sackton T.B."/>
            <person name="Larracuente A.M."/>
            <person name="Singh N.D."/>
            <person name="Abad J.P."/>
            <person name="Abt D.N."/>
            <person name="Adryan B."/>
            <person name="Aguade M."/>
            <person name="Akashi H."/>
            <person name="Anderson W.W."/>
            <person name="Aquadro C.F."/>
            <person name="Ardell D.H."/>
            <person name="Arguello R."/>
            <person name="Artieri C.G."/>
            <person name="Barbash D.A."/>
            <person name="Barker D."/>
            <person name="Barsanti P."/>
            <person name="Batterham P."/>
            <person name="Batzoglou S."/>
            <person name="Begun D."/>
            <person name="Bhutkar A."/>
            <person name="Blanco E."/>
            <person name="Bosak S.A."/>
            <person name="Bradley R.K."/>
            <person name="Brand A.D."/>
            <person name="Brent M.R."/>
            <person name="Brooks A.N."/>
            <person name="Brown R.H."/>
            <person name="Butlin R.K."/>
            <person name="Caggese C."/>
            <person name="Calvi B.R."/>
            <person name="Bernardo de Carvalho A."/>
            <person name="Caspi A."/>
            <person name="Castrezana S."/>
            <person name="Celniker S.E."/>
            <person name="Chang J.L."/>
            <person name="Chapple C."/>
            <person name="Chatterji S."/>
            <person name="Chinwalla A."/>
            <person name="Civetta A."/>
            <person name="Clifton S.W."/>
            <person name="Comeron J.M."/>
            <person name="Costello J.C."/>
            <person name="Coyne J.A."/>
            <person name="Daub J."/>
            <person name="David R.G."/>
            <person name="Delcher A.L."/>
            <person name="Delehaunty K."/>
            <person name="Do C.B."/>
            <person name="Ebling H."/>
            <person name="Edwards K."/>
            <person name="Eickbush T."/>
            <person name="Evans J.D."/>
            <person name="Filipski A."/>
            <person name="Findeiss S."/>
            <person name="Freyhult E."/>
            <person name="Fulton L."/>
            <person name="Fulton R."/>
            <person name="Garcia A.C."/>
            <person name="Gardiner A."/>
            <person name="Garfield D.A."/>
            <person name="Garvin B.E."/>
            <person name="Gibson G."/>
            <person name="Gilbert D."/>
            <person name="Gnerre S."/>
            <person name="Godfrey J."/>
            <person name="Good R."/>
            <person name="Gotea V."/>
            <person name="Gravely B."/>
            <person name="Greenberg A.J."/>
            <person name="Griffiths-Jones S."/>
            <person name="Gross S."/>
            <person name="Guigo R."/>
            <person name="Gustafson E.A."/>
            <person name="Haerty W."/>
            <person name="Hahn M.W."/>
            <person name="Halligan D.L."/>
            <person name="Halpern A.L."/>
            <person name="Halter G.M."/>
            <person name="Han M.V."/>
            <person name="Heger A."/>
            <person name="Hillier L."/>
            <person name="Hinrichs A.S."/>
            <person name="Holmes I."/>
            <person name="Hoskins R.A."/>
            <person name="Hubisz M.J."/>
            <person name="Hultmark D."/>
            <person name="Huntley M.A."/>
            <person name="Jaffe D.B."/>
            <person name="Jagadeeshan S."/>
            <person name="Jeck W.R."/>
            <person name="Johnson J."/>
            <person name="Jones C.D."/>
            <person name="Jordan W.C."/>
            <person name="Karpen G.H."/>
            <person name="Kataoka E."/>
            <person name="Keightley P.D."/>
            <person name="Kheradpour P."/>
            <person name="Kirkness E.F."/>
            <person name="Koerich L.B."/>
            <person name="Kristiansen K."/>
            <person name="Kudrna D."/>
            <person name="Kulathinal R.J."/>
            <person name="Kumar S."/>
            <person name="Kwok R."/>
            <person name="Lander E."/>
            <person name="Langley C.H."/>
            <person name="Lapoint R."/>
            <person name="Lazzaro B.P."/>
            <person name="Lee S.J."/>
            <person name="Levesque L."/>
            <person name="Li R."/>
            <person name="Lin C.F."/>
            <person name="Lin M.F."/>
            <person name="Lindblad-Toh K."/>
            <person name="Llopart A."/>
            <person name="Long M."/>
            <person name="Low L."/>
            <person name="Lozovsky E."/>
            <person name="Lu J."/>
            <person name="Luo M."/>
            <person name="Machado C.A."/>
            <person name="Makalowski W."/>
            <person name="Marzo M."/>
            <person name="Matsuda M."/>
            <person name="Matzkin L."/>
            <person name="McAllister B."/>
            <person name="McBride C.S."/>
            <person name="McKernan B."/>
            <person name="McKernan K."/>
            <person name="Mendez-Lago M."/>
            <person name="Minx P."/>
            <person name="Mollenhauer M.U."/>
            <person name="Montooth K."/>
            <person name="Mount S.M."/>
            <person name="Mu X."/>
            <person name="Myers E."/>
            <person name="Negre B."/>
            <person name="Newfeld S."/>
            <person name="Nielsen R."/>
            <person name="Noor M.A."/>
            <person name="O'Grady P."/>
            <person name="Pachter L."/>
            <person name="Papaceit M."/>
            <person name="Parisi M.J."/>
            <person name="Parisi M."/>
            <person name="Parts L."/>
            <person name="Pedersen J.S."/>
            <person name="Pesole G."/>
            <person name="Phillippy A.M."/>
            <person name="Ponting C.P."/>
            <person name="Pop M."/>
            <person name="Porcelli D."/>
            <person name="Powell J.R."/>
            <person name="Prohaska S."/>
            <person name="Pruitt K."/>
            <person name="Puig M."/>
            <person name="Quesneville H."/>
            <person name="Ram K.R."/>
            <person name="Rand D."/>
            <person name="Rasmussen M.D."/>
            <person name="Reed L.K."/>
            <person name="Reenan R."/>
            <person name="Reily A."/>
            <person name="Remington K.A."/>
            <person name="Rieger T.T."/>
            <person name="Ritchie M.G."/>
            <person name="Robin C."/>
            <person name="Rogers Y.H."/>
            <person name="Rohde C."/>
            <person name="Rozas J."/>
            <person name="Rubenfield M.J."/>
            <person name="Ruiz A."/>
            <person name="Russo S."/>
            <person name="Salzberg S.L."/>
            <person name="Sanchez-Gracia A."/>
            <person name="Saranga D.J."/>
            <person name="Sato H."/>
            <person name="Schaeffer S.W."/>
            <person name="Schatz M.C."/>
            <person name="Schlenke T."/>
            <person name="Schwartz R."/>
            <person name="Segarra C."/>
            <person name="Singh R.S."/>
            <person name="Sirot L."/>
            <person name="Sirota M."/>
            <person name="Sisneros N.B."/>
            <person name="Smith C.D."/>
            <person name="Smith T.F."/>
            <person name="Spieth J."/>
            <person name="Stage D.E."/>
            <person name="Stark A."/>
            <person name="Stephan W."/>
            <person name="Strausberg R.L."/>
            <person name="Strempel S."/>
            <person name="Sturgill D."/>
            <person name="Sutton G."/>
            <person name="Sutton G.G."/>
            <person name="Tao W."/>
            <person name="Teichmann S."/>
            <person name="Tobari Y.N."/>
            <person name="Tomimura Y."/>
            <person name="Tsolas J.M."/>
            <person name="Valente V.L."/>
            <person name="Venter E."/>
            <person name="Venter J.C."/>
            <person name="Vicario S."/>
            <person name="Vieira F.G."/>
            <person name="Vilella A.J."/>
            <person name="Villasante A."/>
            <person name="Walenz B."/>
            <person name="Wang J."/>
            <person name="Wasserman M."/>
            <person name="Watts T."/>
            <person name="Wilson D."/>
            <person name="Wilson R.K."/>
            <person name="Wing R.A."/>
            <person name="Wolfner M.F."/>
            <person name="Wong A."/>
            <person name="Wong G.K."/>
            <person name="Wu C.I."/>
            <person name="Wu G."/>
            <person name="Yamamoto D."/>
            <person name="Yang H.P."/>
            <person name="Yang S.P."/>
            <person name="Yorke J.A."/>
            <person name="Yoshida K."/>
            <person name="Zdobnov E."/>
            <person name="Zhang P."/>
            <person name="Zhang Y."/>
            <person name="Zimin A.V."/>
            <person name="Baldwin J."/>
            <person name="Abdouelleil A."/>
            <person name="Abdulkadir J."/>
            <person name="Abebe A."/>
            <person name="Abera B."/>
            <person name="Abreu J."/>
            <person name="Acer S.C."/>
            <person name="Aftuck L."/>
            <person name="Alexander A."/>
            <person name="An P."/>
            <person name="Anderson E."/>
            <person name="Anderson S."/>
            <person name="Arachi H."/>
            <person name="Azer M."/>
            <person name="Bachantsang P."/>
            <person name="Barry A."/>
            <person name="Bayul T."/>
            <person name="Berlin A."/>
            <person name="Bessette D."/>
            <person name="Bloom T."/>
            <person name="Blye J."/>
            <person name="Boguslavskiy L."/>
            <person name="Bonnet C."/>
            <person name="Boukhgalter B."/>
            <person name="Bourzgui I."/>
            <person name="Brown A."/>
            <person name="Cahill P."/>
            <person name="Channer S."/>
            <person name="Cheshatsang Y."/>
            <person name="Chuda L."/>
            <person name="Citroen M."/>
            <person name="Collymore A."/>
            <person name="Cooke P."/>
            <person name="Costello M."/>
            <person name="D'Aco K."/>
            <person name="Daza R."/>
            <person name="De Haan G."/>
            <person name="DeGray S."/>
            <person name="DeMaso C."/>
            <person name="Dhargay N."/>
            <person name="Dooley K."/>
            <person name="Dooley E."/>
            <person name="Doricent M."/>
            <person name="Dorje P."/>
            <person name="Dorjee K."/>
            <person name="Dupes A."/>
            <person name="Elong R."/>
            <person name="Falk J."/>
            <person name="Farina A."/>
            <person name="Faro S."/>
            <person name="Ferguson D."/>
            <person name="Fisher S."/>
            <person name="Foley C.D."/>
            <person name="Franke A."/>
            <person name="Friedrich D."/>
            <person name="Gadbois L."/>
            <person name="Gearin G."/>
            <person name="Gearin C.R."/>
            <person name="Giannoukos G."/>
            <person name="Goode T."/>
            <person name="Graham J."/>
            <person name="Grandbois E."/>
            <person name="Grewal S."/>
            <person name="Gyaltsen K."/>
            <person name="Hafez N."/>
            <person name="Hagos B."/>
            <person name="Hall J."/>
            <person name="Henson C."/>
            <person name="Hollinger A."/>
            <person name="Honan T."/>
            <person name="Huard M.D."/>
            <person name="Hughes L."/>
            <person name="Hurhula B."/>
            <person name="Husby M.E."/>
            <person name="Kamat A."/>
            <person name="Kanga B."/>
            <person name="Kashin S."/>
            <person name="Khazanovich D."/>
            <person name="Kisner P."/>
            <person name="Lance K."/>
            <person name="Lara M."/>
            <person name="Lee W."/>
            <person name="Lennon N."/>
            <person name="Letendre F."/>
            <person name="LeVine R."/>
            <person name="Lipovsky A."/>
            <person name="Liu X."/>
            <person name="Liu J."/>
            <person name="Liu S."/>
            <person name="Lokyitsang T."/>
            <person name="Lokyitsang Y."/>
            <person name="Lubonja R."/>
            <person name="Lui A."/>
            <person name="MacDonald P."/>
            <person name="Magnisalis V."/>
            <person name="Maru K."/>
            <person name="Matthews C."/>
            <person name="McCusker W."/>
            <person name="McDonough S."/>
            <person name="Mehta T."/>
            <person name="Meldrim J."/>
            <person name="Meneus L."/>
            <person name="Mihai O."/>
            <person name="Mihalev A."/>
            <person name="Mihova T."/>
            <person name="Mittelman R."/>
            <person name="Mlenga V."/>
            <person name="Montmayeur A."/>
            <person name="Mulrain L."/>
            <person name="Navidi A."/>
            <person name="Naylor J."/>
            <person name="Negash T."/>
            <person name="Nguyen T."/>
            <person name="Nguyen N."/>
            <person name="Nicol R."/>
            <person name="Norbu C."/>
            <person name="Norbu N."/>
            <person name="Novod N."/>
            <person name="O'Neill B."/>
            <person name="Osman S."/>
            <person name="Markiewicz E."/>
            <person name="Oyono O.L."/>
            <person name="Patti C."/>
            <person name="Phunkhang P."/>
            <person name="Pierre F."/>
            <person name="Priest M."/>
            <person name="Raghuraman S."/>
            <person name="Rege F."/>
            <person name="Reyes R."/>
            <person name="Rise C."/>
            <person name="Rogov P."/>
            <person name="Ross K."/>
            <person name="Ryan E."/>
            <person name="Settipalli S."/>
            <person name="Shea T."/>
            <person name="Sherpa N."/>
            <person name="Shi L."/>
            <person name="Shih D."/>
            <person name="Sparrow T."/>
            <person name="Spaulding J."/>
            <person name="Stalker J."/>
            <person name="Stange-Thomann N."/>
            <person name="Stavropoulos S."/>
            <person name="Stone C."/>
            <person name="Strader C."/>
            <person name="Tesfaye S."/>
            <person name="Thomson T."/>
            <person name="Thoulutsang Y."/>
            <person name="Thoulutsang D."/>
            <person name="Topham K."/>
            <person name="Topping I."/>
            <person name="Tsamla T."/>
            <person name="Vassiliev H."/>
            <person name="Vo A."/>
            <person name="Wangchuk T."/>
            <person name="Wangdi T."/>
            <person name="Weiand M."/>
            <person name="Wilkinson J."/>
            <person name="Wilson A."/>
            <person name="Yadav S."/>
            <person name="Young G."/>
            <person name="Yu Q."/>
            <person name="Zembek L."/>
            <person name="Zhong D."/>
            <person name="Zimmer A."/>
            <person name="Zwirko Z."/>
            <person name="Jaffe D.B."/>
            <person name="Alvarez P."/>
            <person name="Brockman W."/>
            <person name="Butler J."/>
            <person name="Chin C."/>
            <person name="Gnerre S."/>
            <person name="Grabherr M."/>
            <person name="Kleber M."/>
            <person name="Mauceli E."/>
            <person name="MacCallum I."/>
        </authorList>
    </citation>
    <scope>NUCLEOTIDE SEQUENCE [LARGE SCALE GENOMIC DNA]</scope>
    <source>
        <strain evidence="3">Tucson 14024-0371.13</strain>
    </source>
</reference>
<dbReference type="eggNOG" id="ENOG502TF8T">
    <property type="taxonomic scope" value="Eukaryota"/>
</dbReference>
<dbReference type="HOGENOM" id="CLU_115563_0_0_1"/>
<dbReference type="AlphaFoldDB" id="B3MB61"/>
<sequence>MFKLRVIIFLFGFQHLAITHASFFAFQTGQSRFSRKHFDNFTLDIINNTLHMDMVTTRPIHRGFKVLLDFQMRFEKGTNYQRLFAHILDPCVVVSSVRTNIFKSWFDSMLRHGNFMYNCPVPKGHYFLQGWKMDSTQVPHYMLPGNYCVSAHFFYGKLKSKQEDFVLDLNVYAALKA</sequence>
<evidence type="ECO:0000256" key="1">
    <source>
        <dbReference type="SAM" id="SignalP"/>
    </source>
</evidence>
<dbReference type="Pfam" id="PF06477">
    <property type="entry name" value="DUF1091"/>
    <property type="match status" value="1"/>
</dbReference>
<evidence type="ECO:0008006" key="4">
    <source>
        <dbReference type="Google" id="ProtNLM"/>
    </source>
</evidence>
<dbReference type="InterPro" id="IPR010512">
    <property type="entry name" value="DUF1091"/>
</dbReference>
<dbReference type="InParanoid" id="B3MB61"/>
<organism evidence="2 3">
    <name type="scientific">Drosophila ananassae</name>
    <name type="common">Fruit fly</name>
    <dbReference type="NCBI Taxonomy" id="7217"/>
    <lineage>
        <taxon>Eukaryota</taxon>
        <taxon>Metazoa</taxon>
        <taxon>Ecdysozoa</taxon>
        <taxon>Arthropoda</taxon>
        <taxon>Hexapoda</taxon>
        <taxon>Insecta</taxon>
        <taxon>Pterygota</taxon>
        <taxon>Neoptera</taxon>
        <taxon>Endopterygota</taxon>
        <taxon>Diptera</taxon>
        <taxon>Brachycera</taxon>
        <taxon>Muscomorpha</taxon>
        <taxon>Ephydroidea</taxon>
        <taxon>Drosophilidae</taxon>
        <taxon>Drosophila</taxon>
        <taxon>Sophophora</taxon>
    </lineage>
</organism>
<accession>B3MB61</accession>
<protein>
    <recommendedName>
        <fullName evidence="4">MD-2-related lipid-recognition domain-containing protein</fullName>
    </recommendedName>
</protein>
<keyword evidence="3" id="KW-1185">Reference proteome</keyword>
<evidence type="ECO:0000313" key="3">
    <source>
        <dbReference type="Proteomes" id="UP000007801"/>
    </source>
</evidence>
<gene>
    <name evidence="2" type="primary">Dana\GF20139</name>
    <name evidence="2" type="synonym">dana_GLEANR_22544</name>
    <name evidence="2" type="ORF">GF20139</name>
</gene>
<dbReference type="Proteomes" id="UP000007801">
    <property type="component" value="Unassembled WGS sequence"/>
</dbReference>
<feature type="chain" id="PRO_5006454632" description="MD-2-related lipid-recognition domain-containing protein" evidence="1">
    <location>
        <begin position="22"/>
        <end position="177"/>
    </location>
</feature>
<dbReference type="PANTHER" id="PTHR20898">
    <property type="entry name" value="DAEDALUS ON 3-RELATED-RELATED"/>
    <property type="match status" value="1"/>
</dbReference>
<dbReference type="SMART" id="SM00697">
    <property type="entry name" value="DM8"/>
    <property type="match status" value="1"/>
</dbReference>
<dbReference type="EMBL" id="CH902618">
    <property type="protein sequence ID" value="EDV41362.2"/>
    <property type="molecule type" value="Genomic_DNA"/>
</dbReference>